<feature type="transmembrane region" description="Helical" evidence="13">
    <location>
        <begin position="162"/>
        <end position="182"/>
    </location>
</feature>
<evidence type="ECO:0000313" key="17">
    <source>
        <dbReference type="Proteomes" id="UP000223854"/>
    </source>
</evidence>
<dbReference type="InterPro" id="IPR048279">
    <property type="entry name" value="MdtK-like"/>
</dbReference>
<dbReference type="AlphaFoldDB" id="A0A7U4JNG0"/>
<evidence type="ECO:0000256" key="9">
    <source>
        <dbReference type="ARBA" id="ARBA00022989"/>
    </source>
</evidence>
<sequence>MNKKLEKDFTTGNTTKKLIGITIPLLIAFIFNMAYTIVDSVWIGNLLGEKAMAALTISMPPILLFTSVAMGATNGIAILLSKNIGANKKNSINKVVSTSFVGAIIFSIMVTIICEFGTNIILNLLNTPYSIYSMAKDYFVIYMLGYVFVFMYLYFTAILRSFGNTIMQMISIILCTLLNLVLDPIFINKLGIRGAAFATLFSQGIMMGIMVIYIIKKKIIIIDFKLFDKNILKEIVKNAVPSIIQQSIPAISTSFITSLVSGFGILPIAAFGISGKLETILFYPAMALNMTITTCTGQCFGAKNTKKAKEYLNSGMLLGSGFLTILTVIVVVFSKNLASIFGAGESVGKLVQVYFLIISIGYICNTITNCVLGIVNGFGKPRAAMYLMIFYYIIIRMPLAKILSLTTLALNGIWIAVLLSHISASIAGLWYFRSLLKKEDRRAHVKLGVN</sequence>
<evidence type="ECO:0000256" key="2">
    <source>
        <dbReference type="ARBA" id="ARBA00004651"/>
    </source>
</evidence>
<feature type="transmembrane region" description="Helical" evidence="13">
    <location>
        <begin position="312"/>
        <end position="333"/>
    </location>
</feature>
<keyword evidence="6" id="KW-0050">Antiport</keyword>
<keyword evidence="8 13" id="KW-0812">Transmembrane</keyword>
<organism evidence="14 16">
    <name type="scientific">Clostridium sporogenes</name>
    <dbReference type="NCBI Taxonomy" id="1509"/>
    <lineage>
        <taxon>Bacteria</taxon>
        <taxon>Bacillati</taxon>
        <taxon>Bacillota</taxon>
        <taxon>Clostridia</taxon>
        <taxon>Eubacteriales</taxon>
        <taxon>Clostridiaceae</taxon>
        <taxon>Clostridium</taxon>
    </lineage>
</organism>
<evidence type="ECO:0000256" key="5">
    <source>
        <dbReference type="ARBA" id="ARBA00022448"/>
    </source>
</evidence>
<keyword evidence="5" id="KW-0813">Transport</keyword>
<gene>
    <name evidence="14" type="ORF">CLSPO_c16460</name>
    <name evidence="15" type="ORF">CRX47_11610</name>
</gene>
<evidence type="ECO:0000256" key="12">
    <source>
        <dbReference type="ARBA" id="ARBA00031636"/>
    </source>
</evidence>
<dbReference type="KEGG" id="cld:CLSPO_c16460"/>
<evidence type="ECO:0000313" key="14">
    <source>
        <dbReference type="EMBL" id="AKC62366.1"/>
    </source>
</evidence>
<feature type="transmembrane region" description="Helical" evidence="13">
    <location>
        <begin position="383"/>
        <end position="400"/>
    </location>
</feature>
<dbReference type="Proteomes" id="UP000223854">
    <property type="component" value="Unassembled WGS sequence"/>
</dbReference>
<evidence type="ECO:0000256" key="10">
    <source>
        <dbReference type="ARBA" id="ARBA00023065"/>
    </source>
</evidence>
<dbReference type="PANTHER" id="PTHR43298">
    <property type="entry name" value="MULTIDRUG RESISTANCE PROTEIN NORM-RELATED"/>
    <property type="match status" value="1"/>
</dbReference>
<dbReference type="EMBL" id="PDLH01000007">
    <property type="protein sequence ID" value="PHH00462.1"/>
    <property type="molecule type" value="Genomic_DNA"/>
</dbReference>
<feature type="transmembrane region" description="Helical" evidence="13">
    <location>
        <begin position="100"/>
        <end position="126"/>
    </location>
</feature>
<keyword evidence="10" id="KW-0406">Ion transport</keyword>
<dbReference type="GO" id="GO:0015297">
    <property type="term" value="F:antiporter activity"/>
    <property type="evidence" value="ECO:0007669"/>
    <property type="project" value="UniProtKB-KW"/>
</dbReference>
<dbReference type="GO" id="GO:0005886">
    <property type="term" value="C:plasma membrane"/>
    <property type="evidence" value="ECO:0007669"/>
    <property type="project" value="UniProtKB-SubCell"/>
</dbReference>
<keyword evidence="11 13" id="KW-0472">Membrane</keyword>
<evidence type="ECO:0000256" key="7">
    <source>
        <dbReference type="ARBA" id="ARBA00022475"/>
    </source>
</evidence>
<keyword evidence="17" id="KW-1185">Reference proteome</keyword>
<comment type="similarity">
    <text evidence="3">Belongs to the multi antimicrobial extrusion (MATE) (TC 2.A.66.1) family.</text>
</comment>
<reference evidence="15 17" key="3">
    <citation type="submission" date="2017-09" db="EMBL/GenBank/DDBJ databases">
        <title>FDA dAtabase for Regulatory Grade micrObial Sequences (FDA-ARGOS): Supporting development and validation of Infectious Disease Dx tests.</title>
        <authorList>
            <person name="Kerrigan L."/>
            <person name="Long C."/>
            <person name="Tallon L.J."/>
            <person name="Sadzewicz L."/>
            <person name="Ott S."/>
            <person name="Zhao X."/>
            <person name="Nagaraj S."/>
            <person name="Vavikolanu K."/>
            <person name="Aluvathingal J."/>
            <person name="Nadendla S."/>
            <person name="Sichtig H."/>
        </authorList>
    </citation>
    <scope>NUCLEOTIDE SEQUENCE [LARGE SCALE GENOMIC DNA]</scope>
    <source>
        <strain evidence="15 17">FDAARGOS_423</strain>
    </source>
</reference>
<evidence type="ECO:0000313" key="16">
    <source>
        <dbReference type="Proteomes" id="UP000033052"/>
    </source>
</evidence>
<reference evidence="14" key="1">
    <citation type="submission" date="2014-08" db="EMBL/GenBank/DDBJ databases">
        <authorList>
            <person name="Kubiak A."/>
            <person name="Poehlein A."/>
            <person name="Daniel R."/>
            <person name="Minton N.P."/>
        </authorList>
    </citation>
    <scope>NUCLEOTIDE SEQUENCE</scope>
    <source>
        <strain evidence="14">NCIMB 10696</strain>
    </source>
</reference>
<feature type="transmembrane region" description="Helical" evidence="13">
    <location>
        <begin position="412"/>
        <end position="432"/>
    </location>
</feature>
<dbReference type="PANTHER" id="PTHR43298:SF2">
    <property type="entry name" value="FMN_FAD EXPORTER YEEO-RELATED"/>
    <property type="match status" value="1"/>
</dbReference>
<protein>
    <recommendedName>
        <fullName evidence="4">Probable multidrug resistance protein NorM</fullName>
    </recommendedName>
    <alternativeName>
        <fullName evidence="12">Multidrug-efflux transporter</fullName>
    </alternativeName>
</protein>
<proteinExistence type="inferred from homology"/>
<keyword evidence="9 13" id="KW-1133">Transmembrane helix</keyword>
<evidence type="ECO:0000256" key="13">
    <source>
        <dbReference type="SAM" id="Phobius"/>
    </source>
</evidence>
<dbReference type="RefSeq" id="WP_033059293.1">
    <property type="nucleotide sequence ID" value="NZ_CBCRVC010000001.1"/>
</dbReference>
<feature type="transmembrane region" description="Helical" evidence="13">
    <location>
        <begin position="255"/>
        <end position="274"/>
    </location>
</feature>
<evidence type="ECO:0000256" key="8">
    <source>
        <dbReference type="ARBA" id="ARBA00022692"/>
    </source>
</evidence>
<name>A0A7U4JNG0_CLOSG</name>
<evidence type="ECO:0000256" key="11">
    <source>
        <dbReference type="ARBA" id="ARBA00023136"/>
    </source>
</evidence>
<feature type="transmembrane region" description="Helical" evidence="13">
    <location>
        <begin position="21"/>
        <end position="42"/>
    </location>
</feature>
<evidence type="ECO:0000256" key="6">
    <source>
        <dbReference type="ARBA" id="ARBA00022449"/>
    </source>
</evidence>
<dbReference type="GO" id="GO:0006811">
    <property type="term" value="P:monoatomic ion transport"/>
    <property type="evidence" value="ECO:0007669"/>
    <property type="project" value="UniProtKB-KW"/>
</dbReference>
<dbReference type="EMBL" id="CP009225">
    <property type="protein sequence ID" value="AKC62366.1"/>
    <property type="molecule type" value="Genomic_DNA"/>
</dbReference>
<comment type="function">
    <text evidence="1">Multidrug efflux pump.</text>
</comment>
<accession>A0A7U4JNG0</accession>
<dbReference type="PIRSF" id="PIRSF006603">
    <property type="entry name" value="DinF"/>
    <property type="match status" value="1"/>
</dbReference>
<evidence type="ECO:0000256" key="3">
    <source>
        <dbReference type="ARBA" id="ARBA00010199"/>
    </source>
</evidence>
<keyword evidence="7" id="KW-1003">Cell membrane</keyword>
<feature type="transmembrane region" description="Helical" evidence="13">
    <location>
        <begin position="280"/>
        <end position="300"/>
    </location>
</feature>
<dbReference type="GO" id="GO:0042910">
    <property type="term" value="F:xenobiotic transmembrane transporter activity"/>
    <property type="evidence" value="ECO:0007669"/>
    <property type="project" value="InterPro"/>
</dbReference>
<evidence type="ECO:0000313" key="15">
    <source>
        <dbReference type="EMBL" id="PHH00462.1"/>
    </source>
</evidence>
<dbReference type="Proteomes" id="UP000033052">
    <property type="component" value="Chromosome"/>
</dbReference>
<feature type="transmembrane region" description="Helical" evidence="13">
    <location>
        <begin position="138"/>
        <end position="155"/>
    </location>
</feature>
<dbReference type="InterPro" id="IPR002528">
    <property type="entry name" value="MATE_fam"/>
</dbReference>
<dbReference type="GeneID" id="92938355"/>
<dbReference type="CDD" id="cd13138">
    <property type="entry name" value="MATE_yoeA_like"/>
    <property type="match status" value="1"/>
</dbReference>
<feature type="transmembrane region" description="Helical" evidence="13">
    <location>
        <begin position="194"/>
        <end position="215"/>
    </location>
</feature>
<dbReference type="NCBIfam" id="TIGR00797">
    <property type="entry name" value="matE"/>
    <property type="match status" value="1"/>
</dbReference>
<evidence type="ECO:0000256" key="4">
    <source>
        <dbReference type="ARBA" id="ARBA00020268"/>
    </source>
</evidence>
<dbReference type="Pfam" id="PF01554">
    <property type="entry name" value="MatE"/>
    <property type="match status" value="2"/>
</dbReference>
<feature type="transmembrane region" description="Helical" evidence="13">
    <location>
        <begin position="353"/>
        <end position="376"/>
    </location>
</feature>
<reference evidence="14 16" key="2">
    <citation type="journal article" date="2015" name="PLoS ONE">
        <title>A universal mariner transposon system for forward genetic studies in the genus clostridium.</title>
        <authorList>
            <person name="Zhang Y."/>
            <person name="Grosse-Honebrink A."/>
            <person name="Minton N.P."/>
        </authorList>
    </citation>
    <scope>NUCLEOTIDE SEQUENCE [LARGE SCALE GENOMIC DNA]</scope>
    <source>
        <strain evidence="14 16">NCIMB 10696</strain>
    </source>
</reference>
<evidence type="ECO:0000256" key="1">
    <source>
        <dbReference type="ARBA" id="ARBA00003408"/>
    </source>
</evidence>
<feature type="transmembrane region" description="Helical" evidence="13">
    <location>
        <begin position="62"/>
        <end position="80"/>
    </location>
</feature>
<comment type="subcellular location">
    <subcellularLocation>
        <location evidence="2">Cell membrane</location>
        <topology evidence="2">Multi-pass membrane protein</topology>
    </subcellularLocation>
</comment>
<dbReference type="InterPro" id="IPR050222">
    <property type="entry name" value="MATE_MdtK"/>
</dbReference>